<keyword evidence="1" id="KW-0812">Transmembrane</keyword>
<feature type="transmembrane region" description="Helical" evidence="1">
    <location>
        <begin position="149"/>
        <end position="167"/>
    </location>
</feature>
<evidence type="ECO:0000313" key="4">
    <source>
        <dbReference type="Proteomes" id="UP001589858"/>
    </source>
</evidence>
<feature type="domain" description="CAAX prenyl protease 2/Lysostaphin resistance protein A-like" evidence="2">
    <location>
        <begin position="94"/>
        <end position="182"/>
    </location>
</feature>
<dbReference type="RefSeq" id="WP_267222677.1">
    <property type="nucleotide sequence ID" value="NZ_JAPCWC010000017.1"/>
</dbReference>
<keyword evidence="4" id="KW-1185">Reference proteome</keyword>
<dbReference type="Pfam" id="PF02517">
    <property type="entry name" value="Rce1-like"/>
    <property type="match status" value="1"/>
</dbReference>
<feature type="transmembrane region" description="Helical" evidence="1">
    <location>
        <begin position="179"/>
        <end position="198"/>
    </location>
</feature>
<keyword evidence="1" id="KW-1133">Transmembrane helix</keyword>
<name>A0ABV6S7N0_9SPHN</name>
<feature type="transmembrane region" description="Helical" evidence="1">
    <location>
        <begin position="48"/>
        <end position="71"/>
    </location>
</feature>
<dbReference type="PANTHER" id="PTHR39430">
    <property type="entry name" value="MEMBRANE-ASSOCIATED PROTEASE-RELATED"/>
    <property type="match status" value="1"/>
</dbReference>
<evidence type="ECO:0000259" key="2">
    <source>
        <dbReference type="Pfam" id="PF02517"/>
    </source>
</evidence>
<dbReference type="Proteomes" id="UP001589858">
    <property type="component" value="Unassembled WGS sequence"/>
</dbReference>
<reference evidence="3 4" key="1">
    <citation type="submission" date="2024-09" db="EMBL/GenBank/DDBJ databases">
        <authorList>
            <person name="Sun Q."/>
            <person name="Mori K."/>
        </authorList>
    </citation>
    <scope>NUCLEOTIDE SEQUENCE [LARGE SCALE GENOMIC DNA]</scope>
    <source>
        <strain evidence="3 4">CICC 11035S</strain>
    </source>
</reference>
<evidence type="ECO:0000313" key="3">
    <source>
        <dbReference type="EMBL" id="MFC0685244.1"/>
    </source>
</evidence>
<feature type="transmembrane region" description="Helical" evidence="1">
    <location>
        <begin position="12"/>
        <end position="36"/>
    </location>
</feature>
<accession>A0ABV6S7N0</accession>
<keyword evidence="1" id="KW-0472">Membrane</keyword>
<dbReference type="GO" id="GO:0016787">
    <property type="term" value="F:hydrolase activity"/>
    <property type="evidence" value="ECO:0007669"/>
    <property type="project" value="UniProtKB-KW"/>
</dbReference>
<dbReference type="PANTHER" id="PTHR39430:SF1">
    <property type="entry name" value="PROTEASE"/>
    <property type="match status" value="1"/>
</dbReference>
<dbReference type="EMBL" id="JBHLTM010000043">
    <property type="protein sequence ID" value="MFC0685244.1"/>
    <property type="molecule type" value="Genomic_DNA"/>
</dbReference>
<sequence length="257" mass="27199">MIVRGEMVLAPYAILMTVLLIVNLLIVAAILAILDIRPALSPLRSQNIRALLCAGFLTGFLVMSAVLLAIVGTGSAALTGSGQSVTQAVSHCLGWLPFDFLGATGEELFGRVALLVVAERFVGKPGAALASGGLFFVDHLGNPGASAVWLFRLFIQGVLLSYAVFRTRSVWWSAGYHTGWNWASAPVFGAVGSGYLNYGHALNFVPTGSVLITGGAVGPEGSLFSFVAMFVAFLMLRRFTRDDIVSTDVGTYRLPLA</sequence>
<gene>
    <name evidence="3" type="ORF">ACFFF8_11610</name>
</gene>
<evidence type="ECO:0000256" key="1">
    <source>
        <dbReference type="SAM" id="Phobius"/>
    </source>
</evidence>
<dbReference type="EC" id="3.4.-.-" evidence="3"/>
<proteinExistence type="predicted"/>
<dbReference type="InterPro" id="IPR003675">
    <property type="entry name" value="Rce1/LyrA-like_dom"/>
</dbReference>
<feature type="transmembrane region" description="Helical" evidence="1">
    <location>
        <begin position="210"/>
        <end position="236"/>
    </location>
</feature>
<keyword evidence="3" id="KW-0378">Hydrolase</keyword>
<protein>
    <submittedName>
        <fullName evidence="3">CPBP family intramembrane glutamic endopeptidase</fullName>
        <ecNumber evidence="3">3.4.-.-</ecNumber>
    </submittedName>
</protein>
<organism evidence="3 4">
    <name type="scientific">Novosphingobium clariflavum</name>
    <dbReference type="NCBI Taxonomy" id="2029884"/>
    <lineage>
        <taxon>Bacteria</taxon>
        <taxon>Pseudomonadati</taxon>
        <taxon>Pseudomonadota</taxon>
        <taxon>Alphaproteobacteria</taxon>
        <taxon>Sphingomonadales</taxon>
        <taxon>Sphingomonadaceae</taxon>
        <taxon>Novosphingobium</taxon>
    </lineage>
</organism>
<comment type="caution">
    <text evidence="3">The sequence shown here is derived from an EMBL/GenBank/DDBJ whole genome shotgun (WGS) entry which is preliminary data.</text>
</comment>